<dbReference type="InterPro" id="IPR043142">
    <property type="entry name" value="PapC-like_C_sf"/>
</dbReference>
<evidence type="ECO:0000313" key="2">
    <source>
        <dbReference type="Proteomes" id="UP000298735"/>
    </source>
</evidence>
<dbReference type="InterPro" id="IPR025949">
    <property type="entry name" value="PapC-like_C"/>
</dbReference>
<dbReference type="Pfam" id="PF00577">
    <property type="entry name" value="Usher"/>
    <property type="match status" value="1"/>
</dbReference>
<dbReference type="InterPro" id="IPR000015">
    <property type="entry name" value="Fimb_usher"/>
</dbReference>
<dbReference type="KEGG" id="asal:CFBP5507_15365"/>
<proteinExistence type="predicted"/>
<dbReference type="Gene3D" id="2.60.40.2070">
    <property type="match status" value="1"/>
</dbReference>
<evidence type="ECO:0000313" key="1">
    <source>
        <dbReference type="EMBL" id="UYZ09098.1"/>
    </source>
</evidence>
<dbReference type="Proteomes" id="UP000298735">
    <property type="component" value="Chromosome Linear"/>
</dbReference>
<dbReference type="EMBL" id="CP109969">
    <property type="protein sequence ID" value="UYZ09098.1"/>
    <property type="molecule type" value="Genomic_DNA"/>
</dbReference>
<dbReference type="InterPro" id="IPR042186">
    <property type="entry name" value="FimD_plug_dom"/>
</dbReference>
<dbReference type="AlphaFoldDB" id="A0A4Z1QRZ9"/>
<dbReference type="Pfam" id="PF13953">
    <property type="entry name" value="PapC_C"/>
    <property type="match status" value="1"/>
</dbReference>
<dbReference type="RefSeq" id="WP_137411113.1">
    <property type="nucleotide sequence ID" value="NZ_CP109969.1"/>
</dbReference>
<name>A0A4Z1QRZ9_9HYPH</name>
<dbReference type="GO" id="GO:0009297">
    <property type="term" value="P:pilus assembly"/>
    <property type="evidence" value="ECO:0007669"/>
    <property type="project" value="InterPro"/>
</dbReference>
<dbReference type="Gene3D" id="2.60.40.2610">
    <property type="entry name" value="Outer membrane usher protein FimD, plug domain"/>
    <property type="match status" value="1"/>
</dbReference>
<reference evidence="1" key="1">
    <citation type="submission" date="2022-10" db="EMBL/GenBank/DDBJ databases">
        <title>Complete genome sequence of Agrobacterium salinitolerans CFBP5507.</title>
        <authorList>
            <person name="Tchabashvili S."/>
            <person name="Yen H.-C."/>
            <person name="Haryono M."/>
            <person name="Lin Y.-C."/>
            <person name="Lai E.-M."/>
            <person name="Kuo C.-H."/>
        </authorList>
    </citation>
    <scope>NUCLEOTIDE SEQUENCE</scope>
    <source>
        <strain evidence="1">CFBP5507</strain>
    </source>
</reference>
<dbReference type="GO" id="GO:0015473">
    <property type="term" value="F:fimbrial usher porin activity"/>
    <property type="evidence" value="ECO:0007669"/>
    <property type="project" value="InterPro"/>
</dbReference>
<dbReference type="OrthoDB" id="8587at2"/>
<dbReference type="Gene3D" id="2.60.40.3110">
    <property type="match status" value="1"/>
</dbReference>
<dbReference type="PANTHER" id="PTHR30451">
    <property type="entry name" value="OUTER MEMBRANE USHER PROTEIN"/>
    <property type="match status" value="1"/>
</dbReference>
<organism evidence="1 2">
    <name type="scientific">Agrobacterium salinitolerans</name>
    <dbReference type="NCBI Taxonomy" id="1183413"/>
    <lineage>
        <taxon>Bacteria</taxon>
        <taxon>Pseudomonadati</taxon>
        <taxon>Pseudomonadota</taxon>
        <taxon>Alphaproteobacteria</taxon>
        <taxon>Hyphomicrobiales</taxon>
        <taxon>Rhizobiaceae</taxon>
        <taxon>Rhizobium/Agrobacterium group</taxon>
        <taxon>Agrobacterium</taxon>
    </lineage>
</organism>
<dbReference type="PANTHER" id="PTHR30451:SF5">
    <property type="entry name" value="SLR0019 PROTEIN"/>
    <property type="match status" value="1"/>
</dbReference>
<dbReference type="GO" id="GO:0009279">
    <property type="term" value="C:cell outer membrane"/>
    <property type="evidence" value="ECO:0007669"/>
    <property type="project" value="TreeGrafter"/>
</dbReference>
<sequence>MRRRASRAADLAVLTIAALTVISSGKFSVAQDIPPAAQAASFAAKEAGQLQLEVYINDVSTELIATFRQNDAGSFLIEPEQLNNIGISPVESATGDDGWIDISRLPDVVARYDEGSQSMHFTLPMAARANRVIDASGKIAQEEDEETREKATSNFGGLVNYTIYGSSGGNKWSDIADFNGISALLESRAFGPLGVLSSSQVLSTSRLSEFDTQRLDTTWSYSDEETLTSYRAGDLITGGLSWTRPTRLGGLQIRRNFDLRPDIVTMPMPEFAGSAAVPSTVDVYVNNIRRLSQDVPEGPFSITNLPVISGAGNARLVVRDALGRETVSETPFYTSPDLLAKGLVDFSAELGFARRNYGASSFDYDEKLLGSATVRYGLSDGLTLEGHAEGGEDFYNFGFGGVFTLGAHGLAAISGASSRFGEESGHQLSASVEAELLGLKFRARSQRAFGDYHDMASVSADSSTLRTISGLLSARPPRAVDQISVSTQLAFDETSLNFSYTQVETFDERKSRLLGLSATRPFGENGNIFITAYKDLEDSQSYGVFAGLSWSFGGGVSGSAGMSSDADGYSLTAEVGKSEEQAEGSYGWRLRGSTGGNDIASVSGSYRGSTARVSAGVDQFNRTTQAYAQIEGSIALAGGDIFVGNRIDDAFAVVDAGAPGVDILLENRPIGQTNRRGKILLPNLRSYDVNNITLDPSNLPVDARIDRTKQTVTPTDRAGAVVNFKVETEGQVALVTLKGESGEFIETGSTGKIDGKRDFIVGYDGQAYLDNISETHRLRIKQPTKGACEAQITVPSADPSAGETRATFEALCRSIQ</sequence>
<protein>
    <submittedName>
        <fullName evidence="1">Fimbrial biogenesis outer membrane usher protein</fullName>
    </submittedName>
</protein>
<accession>A0A4Z1QRZ9</accession>
<gene>
    <name evidence="1" type="ORF">CFBP5507_15365</name>
</gene>